<dbReference type="PANTHER" id="PTHR11861">
    <property type="entry name" value="MELANOCYTE PROTEIN PMEL 17-RELATED"/>
    <property type="match status" value="1"/>
</dbReference>
<proteinExistence type="predicted"/>
<accession>A0A8D9BEK1</accession>
<feature type="compositionally biased region" description="Low complexity" evidence="1">
    <location>
        <begin position="262"/>
        <end position="290"/>
    </location>
</feature>
<keyword evidence="2" id="KW-0472">Membrane</keyword>
<feature type="region of interest" description="Disordered" evidence="1">
    <location>
        <begin position="226"/>
        <end position="290"/>
    </location>
</feature>
<keyword evidence="2" id="KW-0812">Transmembrane</keyword>
<name>A0A8D9BEK1_9HEMI</name>
<feature type="signal peptide" evidence="3">
    <location>
        <begin position="1"/>
        <end position="21"/>
    </location>
</feature>
<organism evidence="4">
    <name type="scientific">Cacopsylla melanoneura</name>
    <dbReference type="NCBI Taxonomy" id="428564"/>
    <lineage>
        <taxon>Eukaryota</taxon>
        <taxon>Metazoa</taxon>
        <taxon>Ecdysozoa</taxon>
        <taxon>Arthropoda</taxon>
        <taxon>Hexapoda</taxon>
        <taxon>Insecta</taxon>
        <taxon>Pterygota</taxon>
        <taxon>Neoptera</taxon>
        <taxon>Paraneoptera</taxon>
        <taxon>Hemiptera</taxon>
        <taxon>Sternorrhyncha</taxon>
        <taxon>Psylloidea</taxon>
        <taxon>Psyllidae</taxon>
        <taxon>Psyllinae</taxon>
        <taxon>Cacopsylla</taxon>
    </lineage>
</organism>
<feature type="transmembrane region" description="Helical" evidence="2">
    <location>
        <begin position="432"/>
        <end position="457"/>
    </location>
</feature>
<evidence type="ECO:0000313" key="4">
    <source>
        <dbReference type="EMBL" id="CAG6783768.1"/>
    </source>
</evidence>
<evidence type="ECO:0000256" key="3">
    <source>
        <dbReference type="SAM" id="SignalP"/>
    </source>
</evidence>
<protein>
    <submittedName>
        <fullName evidence="4">Uncharacterized protein</fullName>
    </submittedName>
</protein>
<sequence>MLVAKSCLLLLLLSCIQKGESAWPTWPSKWYVELMGNGPIVAGNTISFKCIISTDTDPNPKEDFKYLWEDNAVPQHSGVVESTSNVFEWNITYPADQYYPGVYEVQVKVEKKLIIYIPLSSQRTFFNITGFLNGQLSLTQNEKEIAKDKFVALNQELTHTVELSGADAHYLTRNATDIETYIFIDCQYINVTKGLTFKRNYTDLNMEHLIEALVVVSFDPPVIVPTTPIPPSNNGTNATTLSPPNTGNSTGTVLSSTSTNKTLASSPTSVTPSTTVLPLPSSSSSIAPSPSTTLAPNNGFPYVCNNSSQVTPDLSKTYGYFSRKVKVEASISRVTAVGAVWLQHGDMLDLEIKCNGTGPFHFCYSYVIGPYNVTGNESCVPSRVHNECSFPVYHYFAESTEYILIVVLENNVGKVVTPVGVNIYEATKQAQLSIIVVPIAFVSVAVIIIVFGLAYYVQSRTRFVIETADFDFSNTDMEYKTFSERLRDAISAAINKPEDFVEADSVWSPFNPNNHQSPFYKYYDISPLCCMALRKLLEFILYVRLLRKKERKVLMEDSVIL</sequence>
<dbReference type="InterPro" id="IPR045219">
    <property type="entry name" value="PKAT"/>
</dbReference>
<feature type="chain" id="PRO_5034471731" evidence="3">
    <location>
        <begin position="22"/>
        <end position="561"/>
    </location>
</feature>
<dbReference type="EMBL" id="HBUF01634348">
    <property type="protein sequence ID" value="CAG6783768.1"/>
    <property type="molecule type" value="Transcribed_RNA"/>
</dbReference>
<feature type="compositionally biased region" description="Polar residues" evidence="1">
    <location>
        <begin position="232"/>
        <end position="261"/>
    </location>
</feature>
<evidence type="ECO:0000256" key="2">
    <source>
        <dbReference type="SAM" id="Phobius"/>
    </source>
</evidence>
<reference evidence="4" key="1">
    <citation type="submission" date="2021-05" db="EMBL/GenBank/DDBJ databases">
        <authorList>
            <person name="Alioto T."/>
            <person name="Alioto T."/>
            <person name="Gomez Garrido J."/>
        </authorList>
    </citation>
    <scope>NUCLEOTIDE SEQUENCE</scope>
</reference>
<dbReference type="PANTHER" id="PTHR11861:SF8">
    <property type="entry name" value="PKD DOMAIN-CONTAINING PROTEIN"/>
    <property type="match status" value="1"/>
</dbReference>
<keyword evidence="3" id="KW-0732">Signal</keyword>
<dbReference type="GO" id="GO:0005886">
    <property type="term" value="C:plasma membrane"/>
    <property type="evidence" value="ECO:0007669"/>
    <property type="project" value="TreeGrafter"/>
</dbReference>
<keyword evidence="2" id="KW-1133">Transmembrane helix</keyword>
<dbReference type="AlphaFoldDB" id="A0A8D9BEK1"/>
<evidence type="ECO:0000256" key="1">
    <source>
        <dbReference type="SAM" id="MobiDB-lite"/>
    </source>
</evidence>